<dbReference type="Gene3D" id="3.30.160.250">
    <property type="match status" value="1"/>
</dbReference>
<dbReference type="SUPFAM" id="SSF143100">
    <property type="entry name" value="TTHA1013/TTHA0281-like"/>
    <property type="match status" value="1"/>
</dbReference>
<dbReference type="InterPro" id="IPR035069">
    <property type="entry name" value="TTHA1013/TTHA0281-like"/>
</dbReference>
<evidence type="ECO:0000313" key="2">
    <source>
        <dbReference type="Proteomes" id="UP000196503"/>
    </source>
</evidence>
<dbReference type="RefSeq" id="WP_087663358.1">
    <property type="nucleotide sequence ID" value="NZ_NIBL01000002.1"/>
</dbReference>
<reference evidence="1 2" key="1">
    <citation type="submission" date="2017-05" db="EMBL/GenBank/DDBJ databases">
        <title>The Genome Sequence of Enterococcus faecium 2D5_DIV0622.</title>
        <authorList>
            <consortium name="The Broad Institute Genomics Platform"/>
            <consortium name="The Broad Institute Genomic Center for Infectious Diseases"/>
            <person name="Earl A."/>
            <person name="Manson A."/>
            <person name="Schwartman J."/>
            <person name="Gilmore M."/>
            <person name="Abouelleil A."/>
            <person name="Cao P."/>
            <person name="Chapman S."/>
            <person name="Cusick C."/>
            <person name="Shea T."/>
            <person name="Young S."/>
            <person name="Neafsey D."/>
            <person name="Nusbaum C."/>
            <person name="Birren B."/>
        </authorList>
    </citation>
    <scope>NUCLEOTIDE SEQUENCE [LARGE SCALE GENOMIC DNA]</scope>
    <source>
        <strain evidence="1 2">2D5_DIV0622</strain>
    </source>
</reference>
<accession>A0A200I117</accession>
<comment type="caution">
    <text evidence="1">The sequence shown here is derived from an EMBL/GenBank/DDBJ whole genome shotgun (WGS) entry which is preliminary data.</text>
</comment>
<protein>
    <submittedName>
        <fullName evidence="1">Uncharacterized protein</fullName>
    </submittedName>
</protein>
<dbReference type="Proteomes" id="UP000196503">
    <property type="component" value="Unassembled WGS sequence"/>
</dbReference>
<sequence length="134" mass="15315">MKERVIYPYTITVEDGIFYVNFIHFDNCFTDGDTLEEAMINAKDVLEGTLFVYIKNNQPLPDADFDAEKLSDNARLAYADVWIEPLVEKTRNLSVKKNLTIPKWLNDASEKQGINFSNVLQTALKKELGIPINN</sequence>
<evidence type="ECO:0000313" key="1">
    <source>
        <dbReference type="EMBL" id="OUZ18020.1"/>
    </source>
</evidence>
<dbReference type="AlphaFoldDB" id="A0A200I117"/>
<proteinExistence type="predicted"/>
<gene>
    <name evidence="1" type="ORF">A5869_001502</name>
</gene>
<dbReference type="EMBL" id="NIBL01000002">
    <property type="protein sequence ID" value="OUZ18020.1"/>
    <property type="molecule type" value="Genomic_DNA"/>
</dbReference>
<name>A0A200I117_9ENTE</name>
<organism evidence="1 2">
    <name type="scientific">Enterococcus cecorum</name>
    <dbReference type="NCBI Taxonomy" id="44008"/>
    <lineage>
        <taxon>Bacteria</taxon>
        <taxon>Bacillati</taxon>
        <taxon>Bacillota</taxon>
        <taxon>Bacilli</taxon>
        <taxon>Lactobacillales</taxon>
        <taxon>Enterococcaceae</taxon>
        <taxon>Enterococcus</taxon>
    </lineage>
</organism>